<evidence type="ECO:0000256" key="1">
    <source>
        <dbReference type="SAM" id="Phobius"/>
    </source>
</evidence>
<dbReference type="AlphaFoldDB" id="A0AAV2H4E2"/>
<sequence length="140" mass="15386">MLKGLLKSLLFVIMLNVAIARDSHERWGHSMEHGFKTDEGWMNPGQGFNGCNCPKVNHHLPIIIGSVLGAVIVALLVVIITLIVLLKRRSSVQTPVPAMVSNAMYPDPEKKAIMTMDYPPLYADVMKTAPALSPKKDLLV</sequence>
<keyword evidence="4" id="KW-1185">Reference proteome</keyword>
<proteinExistence type="predicted"/>
<keyword evidence="1" id="KW-0812">Transmembrane</keyword>
<organism evidence="3 4">
    <name type="scientific">Lymnaea stagnalis</name>
    <name type="common">Great pond snail</name>
    <name type="synonym">Helix stagnalis</name>
    <dbReference type="NCBI Taxonomy" id="6523"/>
    <lineage>
        <taxon>Eukaryota</taxon>
        <taxon>Metazoa</taxon>
        <taxon>Spiralia</taxon>
        <taxon>Lophotrochozoa</taxon>
        <taxon>Mollusca</taxon>
        <taxon>Gastropoda</taxon>
        <taxon>Heterobranchia</taxon>
        <taxon>Euthyneura</taxon>
        <taxon>Panpulmonata</taxon>
        <taxon>Hygrophila</taxon>
        <taxon>Lymnaeoidea</taxon>
        <taxon>Lymnaeidae</taxon>
        <taxon>Lymnaea</taxon>
    </lineage>
</organism>
<name>A0AAV2H4E2_LYMST</name>
<evidence type="ECO:0000256" key="2">
    <source>
        <dbReference type="SAM" id="SignalP"/>
    </source>
</evidence>
<gene>
    <name evidence="3" type="ORF">GSLYS_00002714001</name>
</gene>
<feature type="transmembrane region" description="Helical" evidence="1">
    <location>
        <begin position="62"/>
        <end position="86"/>
    </location>
</feature>
<reference evidence="3 4" key="1">
    <citation type="submission" date="2024-04" db="EMBL/GenBank/DDBJ databases">
        <authorList>
            <consortium name="Genoscope - CEA"/>
            <person name="William W."/>
        </authorList>
    </citation>
    <scope>NUCLEOTIDE SEQUENCE [LARGE SCALE GENOMIC DNA]</scope>
</reference>
<keyword evidence="2" id="KW-0732">Signal</keyword>
<protein>
    <submittedName>
        <fullName evidence="3">Uncharacterized protein</fullName>
    </submittedName>
</protein>
<keyword evidence="1" id="KW-0472">Membrane</keyword>
<dbReference type="Proteomes" id="UP001497497">
    <property type="component" value="Unassembled WGS sequence"/>
</dbReference>
<accession>A0AAV2H4E2</accession>
<dbReference type="EMBL" id="CAXITT010000034">
    <property type="protein sequence ID" value="CAL1528544.1"/>
    <property type="molecule type" value="Genomic_DNA"/>
</dbReference>
<feature type="chain" id="PRO_5043999272" evidence="2">
    <location>
        <begin position="21"/>
        <end position="140"/>
    </location>
</feature>
<keyword evidence="1" id="KW-1133">Transmembrane helix</keyword>
<evidence type="ECO:0000313" key="3">
    <source>
        <dbReference type="EMBL" id="CAL1528544.1"/>
    </source>
</evidence>
<comment type="caution">
    <text evidence="3">The sequence shown here is derived from an EMBL/GenBank/DDBJ whole genome shotgun (WGS) entry which is preliminary data.</text>
</comment>
<evidence type="ECO:0000313" key="4">
    <source>
        <dbReference type="Proteomes" id="UP001497497"/>
    </source>
</evidence>
<feature type="signal peptide" evidence="2">
    <location>
        <begin position="1"/>
        <end position="20"/>
    </location>
</feature>